<sequence length="159" mass="17936">MNHLTYSKEMEKRAVIWLSFCLHHLPSPVSHPEFATTGMLLQSTYQSNLRFQGVAYFAKEAQNYNYENNSCKGNCSRYKQIVWAASTEVGCAKAKCQDRNSSRPIYYLACAFNNADSFLKERPYEKGVSCSQCPQGVACLRHQCAAKIGQNIIQSFGVL</sequence>
<proteinExistence type="predicted"/>
<dbReference type="Gene3D" id="3.40.33.10">
    <property type="entry name" value="CAP"/>
    <property type="match status" value="1"/>
</dbReference>
<dbReference type="AlphaFoldDB" id="A0A5K3G122"/>
<evidence type="ECO:0000259" key="1">
    <source>
        <dbReference type="SMART" id="SM00198"/>
    </source>
</evidence>
<evidence type="ECO:0000313" key="2">
    <source>
        <dbReference type="WBParaSite" id="MCU_011867-RA"/>
    </source>
</evidence>
<dbReference type="SUPFAM" id="SSF55797">
    <property type="entry name" value="PR-1-like"/>
    <property type="match status" value="1"/>
</dbReference>
<protein>
    <submittedName>
        <fullName evidence="2">SCP domain-containing protein</fullName>
    </submittedName>
</protein>
<dbReference type="PANTHER" id="PTHR10334">
    <property type="entry name" value="CYSTEINE-RICH SECRETORY PROTEIN-RELATED"/>
    <property type="match status" value="1"/>
</dbReference>
<dbReference type="WBParaSite" id="MCU_011867-RA">
    <property type="protein sequence ID" value="MCU_011867-RA"/>
    <property type="gene ID" value="MCU_011867"/>
</dbReference>
<accession>A0A5K3G122</accession>
<name>A0A5K3G122_MESCO</name>
<reference evidence="2" key="1">
    <citation type="submission" date="2019-11" db="UniProtKB">
        <authorList>
            <consortium name="WormBaseParasite"/>
        </authorList>
    </citation>
    <scope>IDENTIFICATION</scope>
</reference>
<feature type="domain" description="SCP" evidence="1">
    <location>
        <begin position="1"/>
        <end position="120"/>
    </location>
</feature>
<dbReference type="InterPro" id="IPR035940">
    <property type="entry name" value="CAP_sf"/>
</dbReference>
<organism evidence="2">
    <name type="scientific">Mesocestoides corti</name>
    <name type="common">Flatworm</name>
    <dbReference type="NCBI Taxonomy" id="53468"/>
    <lineage>
        <taxon>Eukaryota</taxon>
        <taxon>Metazoa</taxon>
        <taxon>Spiralia</taxon>
        <taxon>Lophotrochozoa</taxon>
        <taxon>Platyhelminthes</taxon>
        <taxon>Cestoda</taxon>
        <taxon>Eucestoda</taxon>
        <taxon>Cyclophyllidea</taxon>
        <taxon>Mesocestoididae</taxon>
        <taxon>Mesocestoides</taxon>
    </lineage>
</organism>
<dbReference type="InterPro" id="IPR001283">
    <property type="entry name" value="CRISP-related"/>
</dbReference>
<dbReference type="Pfam" id="PF00188">
    <property type="entry name" value="CAP"/>
    <property type="match status" value="1"/>
</dbReference>
<dbReference type="InterPro" id="IPR014044">
    <property type="entry name" value="CAP_dom"/>
</dbReference>
<dbReference type="SMART" id="SM00198">
    <property type="entry name" value="SCP"/>
    <property type="match status" value="1"/>
</dbReference>